<evidence type="ECO:0000256" key="12">
    <source>
        <dbReference type="ARBA" id="ARBA00043086"/>
    </source>
</evidence>
<dbReference type="AlphaFoldDB" id="A0ABD3QD89"/>
<sequence length="382" mass="43575">SHITLTMIDLPTVFPDITPIPQNEGKEPPVCSISYAPEFVQAHDYLRALLRSDERSQRALDLTTACLEMNPANYTVWHYRRRILTTLHGGGVGGEMDEEVIDKDLEFADTLGGTNPKNYQLWYHRRALLEIRFRNANQGGRVEAAQKELGYVDKILEDDSKNYHAWSHRQWIVRTVNNPQLWKSEVDYSHSKILDDPRNNSAWNQRWFATHEGQIALSSAASEGPTGNTCNDLKGGRVILPLDVAAEEAHYALCGAKLDPYNESPWRYLIGVLMEQWRFAQREGNEVENVTNATNLITDNIAQIREMKQSLEDQPPAPDLASVPCVSLISALVDLLEIFVQNKGLLEEASTLCRTLAEVDYVRRKYWRKREQDVRSQIETLN</sequence>
<dbReference type="EC" id="2.5.1.59" evidence="3"/>
<evidence type="ECO:0000313" key="14">
    <source>
        <dbReference type="EMBL" id="KAL3798067.1"/>
    </source>
</evidence>
<keyword evidence="7" id="KW-0677">Repeat</keyword>
<comment type="cofactor">
    <cofactor evidence="1">
        <name>Mg(2+)</name>
        <dbReference type="ChEBI" id="CHEBI:18420"/>
    </cofactor>
</comment>
<accession>A0ABD3QD89</accession>
<dbReference type="Pfam" id="PF01239">
    <property type="entry name" value="PPTA"/>
    <property type="match status" value="4"/>
</dbReference>
<dbReference type="GO" id="GO:0004660">
    <property type="term" value="F:protein farnesyltransferase activity"/>
    <property type="evidence" value="ECO:0007669"/>
    <property type="project" value="UniProtKB-EC"/>
</dbReference>
<evidence type="ECO:0000256" key="2">
    <source>
        <dbReference type="ARBA" id="ARBA00006734"/>
    </source>
</evidence>
<evidence type="ECO:0000256" key="6">
    <source>
        <dbReference type="ARBA" id="ARBA00022679"/>
    </source>
</evidence>
<comment type="similarity">
    <text evidence="2">Belongs to the protein prenyltransferase subunit alpha family.</text>
</comment>
<dbReference type="PANTHER" id="PTHR11129:SF1">
    <property type="entry name" value="PROTEIN FARNESYLTRANSFERASE_GERANYLGERANYLTRANSFERASE TYPE-1 SUBUNIT ALPHA"/>
    <property type="match status" value="1"/>
</dbReference>
<gene>
    <name evidence="14" type="ORF">HJC23_012358</name>
</gene>
<keyword evidence="15" id="KW-1185">Reference proteome</keyword>
<comment type="caution">
    <text evidence="14">The sequence shown here is derived from an EMBL/GenBank/DDBJ whole genome shotgun (WGS) entry which is preliminary data.</text>
</comment>
<dbReference type="Gene3D" id="1.25.40.120">
    <property type="entry name" value="Protein prenylyltransferase"/>
    <property type="match status" value="1"/>
</dbReference>
<proteinExistence type="inferred from homology"/>
<dbReference type="PROSITE" id="PS51147">
    <property type="entry name" value="PFTA"/>
    <property type="match status" value="4"/>
</dbReference>
<dbReference type="EC" id="2.5.1.58" evidence="4"/>
<name>A0ABD3QD89_9STRA</name>
<evidence type="ECO:0000256" key="7">
    <source>
        <dbReference type="ARBA" id="ARBA00022737"/>
    </source>
</evidence>
<organism evidence="14 15">
    <name type="scientific">Cyclotella cryptica</name>
    <dbReference type="NCBI Taxonomy" id="29204"/>
    <lineage>
        <taxon>Eukaryota</taxon>
        <taxon>Sar</taxon>
        <taxon>Stramenopiles</taxon>
        <taxon>Ochrophyta</taxon>
        <taxon>Bacillariophyta</taxon>
        <taxon>Coscinodiscophyceae</taxon>
        <taxon>Thalassiosirophycidae</taxon>
        <taxon>Stephanodiscales</taxon>
        <taxon>Stephanodiscaceae</taxon>
        <taxon>Cyclotella</taxon>
    </lineage>
</organism>
<dbReference type="PANTHER" id="PTHR11129">
    <property type="entry name" value="PROTEIN FARNESYLTRANSFERASE ALPHA SUBUNIT/RAB GERANYLGERANYL TRANSFERASE ALPHA SUBUNIT"/>
    <property type="match status" value="1"/>
</dbReference>
<dbReference type="Proteomes" id="UP001516023">
    <property type="component" value="Unassembled WGS sequence"/>
</dbReference>
<dbReference type="GO" id="GO:0004662">
    <property type="term" value="F:CAAX-protein geranylgeranyltransferase activity"/>
    <property type="evidence" value="ECO:0007669"/>
    <property type="project" value="UniProtKB-EC"/>
</dbReference>
<evidence type="ECO:0000256" key="11">
    <source>
        <dbReference type="ARBA" id="ARBA00042436"/>
    </source>
</evidence>
<protein>
    <recommendedName>
        <fullName evidence="9">Protein farnesyltransferase/geranylgeranyltransferase type-1 subunit alpha</fullName>
        <ecNumber evidence="4">2.5.1.58</ecNumber>
        <ecNumber evidence="3">2.5.1.59</ecNumber>
    </recommendedName>
    <alternativeName>
        <fullName evidence="12">CAAX farnesyltransferase subunit alpha</fullName>
    </alternativeName>
    <alternativeName>
        <fullName evidence="11">FTase-alpha</fullName>
    </alternativeName>
    <alternativeName>
        <fullName evidence="10">Ras proteins prenyltransferase subunit alpha</fullName>
    </alternativeName>
    <alternativeName>
        <fullName evidence="13">Type I protein geranyl-geranyltransferase subunit alpha</fullName>
    </alternativeName>
</protein>
<dbReference type="EMBL" id="JABMIG020000049">
    <property type="protein sequence ID" value="KAL3798067.1"/>
    <property type="molecule type" value="Genomic_DNA"/>
</dbReference>
<evidence type="ECO:0000256" key="9">
    <source>
        <dbReference type="ARBA" id="ARBA00040965"/>
    </source>
</evidence>
<evidence type="ECO:0000256" key="5">
    <source>
        <dbReference type="ARBA" id="ARBA00022602"/>
    </source>
</evidence>
<evidence type="ECO:0000256" key="13">
    <source>
        <dbReference type="ARBA" id="ARBA00043219"/>
    </source>
</evidence>
<evidence type="ECO:0000313" key="15">
    <source>
        <dbReference type="Proteomes" id="UP001516023"/>
    </source>
</evidence>
<evidence type="ECO:0000256" key="8">
    <source>
        <dbReference type="ARBA" id="ARBA00022842"/>
    </source>
</evidence>
<evidence type="ECO:0000256" key="10">
    <source>
        <dbReference type="ARBA" id="ARBA00041392"/>
    </source>
</evidence>
<keyword evidence="5" id="KW-0637">Prenyltransferase</keyword>
<dbReference type="SUPFAM" id="SSF48439">
    <property type="entry name" value="Protein prenylyltransferase"/>
    <property type="match status" value="1"/>
</dbReference>
<keyword evidence="8" id="KW-0460">Magnesium</keyword>
<evidence type="ECO:0000256" key="1">
    <source>
        <dbReference type="ARBA" id="ARBA00001946"/>
    </source>
</evidence>
<evidence type="ECO:0000256" key="3">
    <source>
        <dbReference type="ARBA" id="ARBA00012700"/>
    </source>
</evidence>
<dbReference type="InterPro" id="IPR002088">
    <property type="entry name" value="Prenyl_trans_a"/>
</dbReference>
<feature type="non-terminal residue" evidence="14">
    <location>
        <position position="1"/>
    </location>
</feature>
<reference evidence="14 15" key="1">
    <citation type="journal article" date="2020" name="G3 (Bethesda)">
        <title>Improved Reference Genome for Cyclotella cryptica CCMP332, a Model for Cell Wall Morphogenesis, Salinity Adaptation, and Lipid Production in Diatoms (Bacillariophyta).</title>
        <authorList>
            <person name="Roberts W.R."/>
            <person name="Downey K.M."/>
            <person name="Ruck E.C."/>
            <person name="Traller J.C."/>
            <person name="Alverson A.J."/>
        </authorList>
    </citation>
    <scope>NUCLEOTIDE SEQUENCE [LARGE SCALE GENOMIC DNA]</scope>
    <source>
        <strain evidence="14 15">CCMP332</strain>
    </source>
</reference>
<keyword evidence="6" id="KW-0808">Transferase</keyword>
<evidence type="ECO:0000256" key="4">
    <source>
        <dbReference type="ARBA" id="ARBA00012702"/>
    </source>
</evidence>